<protein>
    <recommendedName>
        <fullName evidence="3">RRM domain-containing protein</fullName>
    </recommendedName>
</protein>
<dbReference type="InterPro" id="IPR052462">
    <property type="entry name" value="SLIRP/GR-RBP-like"/>
</dbReference>
<dbReference type="Proteomes" id="UP000002279">
    <property type="component" value="Chromosome 1"/>
</dbReference>
<dbReference type="SUPFAM" id="SSF54928">
    <property type="entry name" value="RNA-binding domain, RBD"/>
    <property type="match status" value="1"/>
</dbReference>
<reference evidence="4 5" key="1">
    <citation type="journal article" date="2008" name="Nature">
        <title>Genome analysis of the platypus reveals unique signatures of evolution.</title>
        <authorList>
            <person name="Warren W.C."/>
            <person name="Hillier L.W."/>
            <person name="Marshall Graves J.A."/>
            <person name="Birney E."/>
            <person name="Ponting C.P."/>
            <person name="Grutzner F."/>
            <person name="Belov K."/>
            <person name="Miller W."/>
            <person name="Clarke L."/>
            <person name="Chinwalla A.T."/>
            <person name="Yang S.P."/>
            <person name="Heger A."/>
            <person name="Locke D.P."/>
            <person name="Miethke P."/>
            <person name="Waters P.D."/>
            <person name="Veyrunes F."/>
            <person name="Fulton L."/>
            <person name="Fulton B."/>
            <person name="Graves T."/>
            <person name="Wallis J."/>
            <person name="Puente X.S."/>
            <person name="Lopez-Otin C."/>
            <person name="Ordonez G.R."/>
            <person name="Eichler E.E."/>
            <person name="Chen L."/>
            <person name="Cheng Z."/>
            <person name="Deakin J.E."/>
            <person name="Alsop A."/>
            <person name="Thompson K."/>
            <person name="Kirby P."/>
            <person name="Papenfuss A.T."/>
            <person name="Wakefield M.J."/>
            <person name="Olender T."/>
            <person name="Lancet D."/>
            <person name="Huttley G.A."/>
            <person name="Smit A.F."/>
            <person name="Pask A."/>
            <person name="Temple-Smith P."/>
            <person name="Batzer M.A."/>
            <person name="Walker J.A."/>
            <person name="Konkel M.K."/>
            <person name="Harris R.S."/>
            <person name="Whittington C.M."/>
            <person name="Wong E.S."/>
            <person name="Gemmell N.J."/>
            <person name="Buschiazzo E."/>
            <person name="Vargas Jentzsch I.M."/>
            <person name="Merkel A."/>
            <person name="Schmitz J."/>
            <person name="Zemann A."/>
            <person name="Churakov G."/>
            <person name="Kriegs J.O."/>
            <person name="Brosius J."/>
            <person name="Murchison E.P."/>
            <person name="Sachidanandam R."/>
            <person name="Smith C."/>
            <person name="Hannon G.J."/>
            <person name="Tsend-Ayush E."/>
            <person name="McMillan D."/>
            <person name="Attenborough R."/>
            <person name="Rens W."/>
            <person name="Ferguson-Smith M."/>
            <person name="Lefevre C.M."/>
            <person name="Sharp J.A."/>
            <person name="Nicholas K.R."/>
            <person name="Ray D.A."/>
            <person name="Kube M."/>
            <person name="Reinhardt R."/>
            <person name="Pringle T.H."/>
            <person name="Taylor J."/>
            <person name="Jones R.C."/>
            <person name="Nixon B."/>
            <person name="Dacheux J.L."/>
            <person name="Niwa H."/>
            <person name="Sekita Y."/>
            <person name="Huang X."/>
            <person name="Stark A."/>
            <person name="Kheradpour P."/>
            <person name="Kellis M."/>
            <person name="Flicek P."/>
            <person name="Chen Y."/>
            <person name="Webber C."/>
            <person name="Hardison R."/>
            <person name="Nelson J."/>
            <person name="Hallsworth-Pepin K."/>
            <person name="Delehaunty K."/>
            <person name="Markovic C."/>
            <person name="Minx P."/>
            <person name="Feng Y."/>
            <person name="Kremitzki C."/>
            <person name="Mitreva M."/>
            <person name="Glasscock J."/>
            <person name="Wylie T."/>
            <person name="Wohldmann P."/>
            <person name="Thiru P."/>
            <person name="Nhan M.N."/>
            <person name="Pohl C.S."/>
            <person name="Smith S.M."/>
            <person name="Hou S."/>
            <person name="Nefedov M."/>
            <person name="de Jong P.J."/>
            <person name="Renfree M.B."/>
            <person name="Mardis E.R."/>
            <person name="Wilson R.K."/>
        </authorList>
    </citation>
    <scope>NUCLEOTIDE SEQUENCE [LARGE SCALE GENOMIC DNA]</scope>
    <source>
        <strain evidence="4 5">Glennie</strain>
    </source>
</reference>
<dbReference type="Bgee" id="ENSOANG00000022366">
    <property type="expression patterns" value="Expressed in heart and 8 other cell types or tissues"/>
</dbReference>
<dbReference type="Gene3D" id="3.30.70.330">
    <property type="match status" value="1"/>
</dbReference>
<dbReference type="InterPro" id="IPR035979">
    <property type="entry name" value="RBD_domain_sf"/>
</dbReference>
<reference evidence="4" key="3">
    <citation type="submission" date="2025-09" db="UniProtKB">
        <authorList>
            <consortium name="Ensembl"/>
        </authorList>
    </citation>
    <scope>IDENTIFICATION</scope>
    <source>
        <strain evidence="4">Glennie</strain>
    </source>
</reference>
<keyword evidence="1 2" id="KW-0694">RNA-binding</keyword>
<dbReference type="STRING" id="9258.ENSOANP00000028549"/>
<dbReference type="AlphaFoldDB" id="F6SG47"/>
<evidence type="ECO:0000256" key="1">
    <source>
        <dbReference type="ARBA" id="ARBA00022884"/>
    </source>
</evidence>
<dbReference type="PROSITE" id="PS50102">
    <property type="entry name" value="RRM"/>
    <property type="match status" value="1"/>
</dbReference>
<dbReference type="PANTHER" id="PTHR48027">
    <property type="entry name" value="HETEROGENEOUS NUCLEAR RIBONUCLEOPROTEIN 87F-RELATED"/>
    <property type="match status" value="1"/>
</dbReference>
<feature type="domain" description="RRM" evidence="3">
    <location>
        <begin position="26"/>
        <end position="99"/>
    </location>
</feature>
<dbReference type="GO" id="GO:0003723">
    <property type="term" value="F:RNA binding"/>
    <property type="evidence" value="ECO:0007669"/>
    <property type="project" value="UniProtKB-UniRule"/>
</dbReference>
<dbReference type="InterPro" id="IPR000504">
    <property type="entry name" value="RRM_dom"/>
</dbReference>
<reference evidence="4" key="2">
    <citation type="submission" date="2025-08" db="UniProtKB">
        <authorList>
            <consortium name="Ensembl"/>
        </authorList>
    </citation>
    <scope>IDENTIFICATION</scope>
    <source>
        <strain evidence="4">Glennie</strain>
    </source>
</reference>
<evidence type="ECO:0000313" key="5">
    <source>
        <dbReference type="Proteomes" id="UP000002279"/>
    </source>
</evidence>
<sequence length="106" mass="12029">AATPPLDKPLALISKVGRWMPPTPILTPPEQPQSEIKEHFSQFGHIRRCLLPFDKETGFHRGFCWVGFSSEEELQNALQHESHLIDGVKFLKSHGNKTLPGWLHLP</sequence>
<accession>F6SG47</accession>
<evidence type="ECO:0000259" key="3">
    <source>
        <dbReference type="PROSITE" id="PS50102"/>
    </source>
</evidence>
<organism evidence="4 5">
    <name type="scientific">Ornithorhynchus anatinus</name>
    <name type="common">Duckbill platypus</name>
    <dbReference type="NCBI Taxonomy" id="9258"/>
    <lineage>
        <taxon>Eukaryota</taxon>
        <taxon>Metazoa</taxon>
        <taxon>Chordata</taxon>
        <taxon>Craniata</taxon>
        <taxon>Vertebrata</taxon>
        <taxon>Euteleostomi</taxon>
        <taxon>Mammalia</taxon>
        <taxon>Monotremata</taxon>
        <taxon>Ornithorhynchidae</taxon>
        <taxon>Ornithorhynchus</taxon>
    </lineage>
</organism>
<dbReference type="GeneTree" id="ENSGT00390000008624"/>
<dbReference type="SMART" id="SM00360">
    <property type="entry name" value="RRM"/>
    <property type="match status" value="1"/>
</dbReference>
<dbReference type="Pfam" id="PF00076">
    <property type="entry name" value="RRM_1"/>
    <property type="match status" value="1"/>
</dbReference>
<evidence type="ECO:0000256" key="2">
    <source>
        <dbReference type="PROSITE-ProRule" id="PRU00176"/>
    </source>
</evidence>
<dbReference type="InterPro" id="IPR012677">
    <property type="entry name" value="Nucleotide-bd_a/b_plait_sf"/>
</dbReference>
<name>F6SG47_ORNAN</name>
<proteinExistence type="predicted"/>
<dbReference type="Ensembl" id="ENSOANT00000032345.2">
    <property type="protein sequence ID" value="ENSOANP00000028549.2"/>
    <property type="gene ID" value="ENSOANG00000022366.2"/>
</dbReference>
<dbReference type="HOGENOM" id="CLU_012062_28_10_1"/>
<evidence type="ECO:0000313" key="4">
    <source>
        <dbReference type="Ensembl" id="ENSOANP00000028549.2"/>
    </source>
</evidence>
<dbReference type="eggNOG" id="KOG0118">
    <property type="taxonomic scope" value="Eukaryota"/>
</dbReference>
<keyword evidence="5" id="KW-1185">Reference proteome</keyword>